<dbReference type="EMBL" id="JAAVVJ010000010">
    <property type="protein sequence ID" value="KAF7214263.1"/>
    <property type="molecule type" value="Genomic_DNA"/>
</dbReference>
<comment type="caution">
    <text evidence="15">The sequence shown here is derived from an EMBL/GenBank/DDBJ whole genome shotgun (WGS) entry which is preliminary data.</text>
</comment>
<feature type="transmembrane region" description="Helical" evidence="11">
    <location>
        <begin position="299"/>
        <end position="319"/>
    </location>
</feature>
<evidence type="ECO:0000256" key="2">
    <source>
        <dbReference type="ARBA" id="ARBA00004141"/>
    </source>
</evidence>
<keyword evidence="9 11" id="KW-0472">Membrane</keyword>
<evidence type="ECO:0000256" key="5">
    <source>
        <dbReference type="ARBA" id="ARBA00022692"/>
    </source>
</evidence>
<dbReference type="InterPro" id="IPR002861">
    <property type="entry name" value="Reeler_dom"/>
</dbReference>
<dbReference type="Gene3D" id="2.60.40.4060">
    <property type="entry name" value="Reeler domain"/>
    <property type="match status" value="1"/>
</dbReference>
<dbReference type="CDD" id="cd08544">
    <property type="entry name" value="Reeler"/>
    <property type="match status" value="1"/>
</dbReference>
<protein>
    <submittedName>
        <fullName evidence="15">Ferric-chelate reductase 1</fullName>
    </submittedName>
</protein>
<dbReference type="Pfam" id="PF03351">
    <property type="entry name" value="DOMON"/>
    <property type="match status" value="1"/>
</dbReference>
<dbReference type="Gene3D" id="1.20.120.1770">
    <property type="match status" value="1"/>
</dbReference>
<comment type="cofactor">
    <cofactor evidence="1">
        <name>heme b</name>
        <dbReference type="ChEBI" id="CHEBI:60344"/>
    </cofactor>
</comment>
<gene>
    <name evidence="15" type="ORF">G4P62_017711</name>
</gene>
<evidence type="ECO:0000256" key="11">
    <source>
        <dbReference type="SAM" id="Phobius"/>
    </source>
</evidence>
<evidence type="ECO:0000256" key="9">
    <source>
        <dbReference type="ARBA" id="ARBA00023136"/>
    </source>
</evidence>
<proteinExistence type="inferred from homology"/>
<sequence>VYLKTSGTPFTGFLLEAREAGSSTPVGSFVATPSNTQGLTCSQRSNSALSHTSASSKTIIQATWQSDPSQNTNSIQFHASFVQSYNTFWVDVKSPVLSRSGTSGSSTGATSTTNTISSANCGVTKSCFSQPSGCDPSSNSQCFFMSAMPLTPSSGIRYELTGPTSGYVAFGFSDDQMMGNDDIYICTLDNSGMATVQHAYSTGHTMPTSLPLGNVTGVTASIQNGVIGCSFTSTNAISTQRASGLSSTYYILFVDGPSTNGQIQMHKDSFSSATKMDVTTPQILGSAGLPEIMQAHGTLMLIAWMTTGSLGMMIARYFKGMAKGVNLCGKDIWFVVHVTLMIVTVSATIIAFILTFVYNMGWAEGVHSVLGCLVMIFSLIQPLLALMRCAPQHPQRFLFNVAHSFIAMAVKGLAVAAIFTGLQIVDTTTSQWMVKLMGGFVAWELLSYTMLEVFIRWKHQTESRLQSSMPDTAMELTGHRTRNHDPAAAMLNSEGVQVDVVLVVIYFLGNLCFLVALLAGIGTS</sequence>
<evidence type="ECO:0000259" key="14">
    <source>
        <dbReference type="PROSITE" id="PS51019"/>
    </source>
</evidence>
<feature type="transmembrane region" description="Helical" evidence="11">
    <location>
        <begin position="432"/>
        <end position="455"/>
    </location>
</feature>
<name>A0A9D2Y6P1_NOTFU</name>
<keyword evidence="5 11" id="KW-0812">Transmembrane</keyword>
<comment type="subcellular location">
    <subcellularLocation>
        <location evidence="2">Membrane</location>
        <topology evidence="2">Multi-pass membrane protein</topology>
    </subcellularLocation>
</comment>
<keyword evidence="6" id="KW-0249">Electron transport</keyword>
<dbReference type="PANTHER" id="PTHR46902:SF1">
    <property type="entry name" value="DOMON DOMAIN-CONTAINING PROTEIN FRRS1L"/>
    <property type="match status" value="1"/>
</dbReference>
<evidence type="ECO:0000256" key="3">
    <source>
        <dbReference type="ARBA" id="ARBA00009195"/>
    </source>
</evidence>
<dbReference type="CDD" id="cd09628">
    <property type="entry name" value="DOMON_SDR_2_like"/>
    <property type="match status" value="1"/>
</dbReference>
<feature type="transmembrane region" description="Helical" evidence="11">
    <location>
        <begin position="500"/>
        <end position="521"/>
    </location>
</feature>
<feature type="transmembrane region" description="Helical" evidence="11">
    <location>
        <begin position="331"/>
        <end position="354"/>
    </location>
</feature>
<dbReference type="SMART" id="SM00664">
    <property type="entry name" value="DoH"/>
    <property type="match status" value="1"/>
</dbReference>
<keyword evidence="7 11" id="KW-1133">Transmembrane helix</keyword>
<dbReference type="SMART" id="SM00665">
    <property type="entry name" value="B561"/>
    <property type="match status" value="1"/>
</dbReference>
<dbReference type="GO" id="GO:1900449">
    <property type="term" value="P:regulation of glutamate receptor signaling pathway"/>
    <property type="evidence" value="ECO:0007669"/>
    <property type="project" value="InterPro"/>
</dbReference>
<dbReference type="PANTHER" id="PTHR46902">
    <property type="entry name" value="DOMON DOMAIN-CONTAINING PROTEIN FRRS1L"/>
    <property type="match status" value="1"/>
</dbReference>
<keyword evidence="4" id="KW-0813">Transport</keyword>
<evidence type="ECO:0000313" key="15">
    <source>
        <dbReference type="EMBL" id="KAF7214263.1"/>
    </source>
</evidence>
<dbReference type="Proteomes" id="UP000822369">
    <property type="component" value="Chromosome 10"/>
</dbReference>
<evidence type="ECO:0000259" key="12">
    <source>
        <dbReference type="PROSITE" id="PS50836"/>
    </source>
</evidence>
<reference evidence="15" key="1">
    <citation type="submission" date="2020-03" db="EMBL/GenBank/DDBJ databases">
        <title>Intra-Species Differences in Population Size shape Life History and Genome Evolution.</title>
        <authorList>
            <person name="Willemsen D."/>
            <person name="Cui R."/>
            <person name="Valenzano D.R."/>
        </authorList>
    </citation>
    <scope>NUCLEOTIDE SEQUENCE</scope>
    <source>
        <strain evidence="15">GRZ</strain>
        <tissue evidence="15">Whole</tissue>
    </source>
</reference>
<feature type="transmembrane region" description="Helical" evidence="11">
    <location>
        <begin position="397"/>
        <end position="420"/>
    </location>
</feature>
<evidence type="ECO:0000259" key="13">
    <source>
        <dbReference type="PROSITE" id="PS50939"/>
    </source>
</evidence>
<dbReference type="GO" id="GO:0099072">
    <property type="term" value="P:regulation of postsynaptic membrane neurotransmitter receptor levels"/>
    <property type="evidence" value="ECO:0007669"/>
    <property type="project" value="TreeGrafter"/>
</dbReference>
<dbReference type="InterPro" id="IPR005018">
    <property type="entry name" value="DOMON_domain"/>
</dbReference>
<feature type="non-terminal residue" evidence="15">
    <location>
        <position position="1"/>
    </location>
</feature>
<dbReference type="InterPro" id="IPR006593">
    <property type="entry name" value="Cyt_b561/ferric_Rdtase_TM"/>
</dbReference>
<evidence type="ECO:0000256" key="6">
    <source>
        <dbReference type="ARBA" id="ARBA00022982"/>
    </source>
</evidence>
<feature type="domain" description="DOMON" evidence="12">
    <location>
        <begin position="141"/>
        <end position="256"/>
    </location>
</feature>
<feature type="transmembrane region" description="Helical" evidence="11">
    <location>
        <begin position="366"/>
        <end position="385"/>
    </location>
</feature>
<dbReference type="PROSITE" id="PS51019">
    <property type="entry name" value="REELIN"/>
    <property type="match status" value="1"/>
</dbReference>
<dbReference type="Pfam" id="PF02014">
    <property type="entry name" value="Reeler"/>
    <property type="match status" value="1"/>
</dbReference>
<evidence type="ECO:0000256" key="8">
    <source>
        <dbReference type="ARBA" id="ARBA00023004"/>
    </source>
</evidence>
<evidence type="ECO:0000256" key="4">
    <source>
        <dbReference type="ARBA" id="ARBA00022448"/>
    </source>
</evidence>
<feature type="domain" description="Cytochrome b561" evidence="13">
    <location>
        <begin position="260"/>
        <end position="457"/>
    </location>
</feature>
<dbReference type="PROSITE" id="PS50836">
    <property type="entry name" value="DOMON"/>
    <property type="match status" value="1"/>
</dbReference>
<evidence type="ECO:0000256" key="10">
    <source>
        <dbReference type="ARBA" id="ARBA00023180"/>
    </source>
</evidence>
<accession>A0A9D2Y6P1</accession>
<dbReference type="CDD" id="cd08760">
    <property type="entry name" value="Cyt_b561_FRRS1_like"/>
    <property type="match status" value="1"/>
</dbReference>
<evidence type="ECO:0000256" key="7">
    <source>
        <dbReference type="ARBA" id="ARBA00022989"/>
    </source>
</evidence>
<dbReference type="AlphaFoldDB" id="A0A9D2Y6P1"/>
<feature type="domain" description="Reelin" evidence="14">
    <location>
        <begin position="1"/>
        <end position="115"/>
    </location>
</feature>
<keyword evidence="10" id="KW-0325">Glycoprotein</keyword>
<dbReference type="GO" id="GO:0016020">
    <property type="term" value="C:membrane"/>
    <property type="evidence" value="ECO:0007669"/>
    <property type="project" value="UniProtKB-SubCell"/>
</dbReference>
<dbReference type="InterPro" id="IPR042307">
    <property type="entry name" value="Reeler_sf"/>
</dbReference>
<dbReference type="InterPro" id="IPR042789">
    <property type="entry name" value="FRRS1L"/>
</dbReference>
<keyword evidence="8" id="KW-0408">Iron</keyword>
<comment type="similarity">
    <text evidence="3">Belongs to the FRRS1 family.</text>
</comment>
<organism evidence="15 16">
    <name type="scientific">Nothobranchius furzeri</name>
    <name type="common">Turquoise killifish</name>
    <dbReference type="NCBI Taxonomy" id="105023"/>
    <lineage>
        <taxon>Eukaryota</taxon>
        <taxon>Metazoa</taxon>
        <taxon>Chordata</taxon>
        <taxon>Craniata</taxon>
        <taxon>Vertebrata</taxon>
        <taxon>Euteleostomi</taxon>
        <taxon>Actinopterygii</taxon>
        <taxon>Neopterygii</taxon>
        <taxon>Teleostei</taxon>
        <taxon>Neoteleostei</taxon>
        <taxon>Acanthomorphata</taxon>
        <taxon>Ovalentaria</taxon>
        <taxon>Atherinomorphae</taxon>
        <taxon>Cyprinodontiformes</taxon>
        <taxon>Nothobranchiidae</taxon>
        <taxon>Nothobranchius</taxon>
    </lineage>
</organism>
<evidence type="ECO:0000256" key="1">
    <source>
        <dbReference type="ARBA" id="ARBA00001970"/>
    </source>
</evidence>
<dbReference type="PROSITE" id="PS50939">
    <property type="entry name" value="CYTOCHROME_B561"/>
    <property type="match status" value="1"/>
</dbReference>
<evidence type="ECO:0000313" key="16">
    <source>
        <dbReference type="Proteomes" id="UP000822369"/>
    </source>
</evidence>